<dbReference type="EC" id="4.2.1.17" evidence="2"/>
<comment type="similarity">
    <text evidence="1">Belongs to the enoyl-CoA hydratase/isomerase family.</text>
</comment>
<keyword evidence="2" id="KW-0456">Lyase</keyword>
<dbReference type="RefSeq" id="WP_148066917.1">
    <property type="nucleotide sequence ID" value="NZ_VRZA01000001.1"/>
</dbReference>
<sequence length="266" mass="28465">MTSSSDTAADNLVLIDIQDEVALVTLNRPEAYNALSAAMTAAIIEAFGALSADPSVRAIVLTGKGKAFTAGVDLKELKSEGGAAMSADNLGTDAPLVRALSECEKPIIGAINGFAVTGGFELALACDYLYAARSARFADTHARVGLVPGWGLSQKLPRLVGINRAREISFTGNYFSAEQACQWGLVNEVCEDSELVGRALASARDIAETQPEALRRIRALMNEGWELPLGEALRVEGERSGAYNSTIEFDVMEKRLEELRARGRKQ</sequence>
<dbReference type="Proteomes" id="UP000321039">
    <property type="component" value="Unassembled WGS sequence"/>
</dbReference>
<keyword evidence="3" id="KW-1185">Reference proteome</keyword>
<dbReference type="CDD" id="cd06558">
    <property type="entry name" value="crotonase-like"/>
    <property type="match status" value="1"/>
</dbReference>
<dbReference type="Gene3D" id="3.90.226.10">
    <property type="entry name" value="2-enoyl-CoA Hydratase, Chain A, domain 1"/>
    <property type="match status" value="1"/>
</dbReference>
<dbReference type="GO" id="GO:0004300">
    <property type="term" value="F:enoyl-CoA hydratase activity"/>
    <property type="evidence" value="ECO:0007669"/>
    <property type="project" value="UniProtKB-EC"/>
</dbReference>
<gene>
    <name evidence="2" type="ORF">FV139_04040</name>
</gene>
<organism evidence="2 3">
    <name type="scientific">Parahaliea maris</name>
    <dbReference type="NCBI Taxonomy" id="2716870"/>
    <lineage>
        <taxon>Bacteria</taxon>
        <taxon>Pseudomonadati</taxon>
        <taxon>Pseudomonadota</taxon>
        <taxon>Gammaproteobacteria</taxon>
        <taxon>Cellvibrionales</taxon>
        <taxon>Halieaceae</taxon>
        <taxon>Parahaliea</taxon>
    </lineage>
</organism>
<comment type="caution">
    <text evidence="2">The sequence shown here is derived from an EMBL/GenBank/DDBJ whole genome shotgun (WGS) entry which is preliminary data.</text>
</comment>
<dbReference type="InterPro" id="IPR001753">
    <property type="entry name" value="Enoyl-CoA_hydra/iso"/>
</dbReference>
<dbReference type="Pfam" id="PF00378">
    <property type="entry name" value="ECH_1"/>
    <property type="match status" value="1"/>
</dbReference>
<reference evidence="2 3" key="1">
    <citation type="submission" date="2019-08" db="EMBL/GenBank/DDBJ databases">
        <title>Parahaliea maris sp. nov., isolated from the surface seawater.</title>
        <authorList>
            <person name="Liu Y."/>
        </authorList>
    </citation>
    <scope>NUCLEOTIDE SEQUENCE [LARGE SCALE GENOMIC DNA]</scope>
    <source>
        <strain evidence="2 3">HSLHS9</strain>
    </source>
</reference>
<evidence type="ECO:0000313" key="2">
    <source>
        <dbReference type="EMBL" id="TXS96653.1"/>
    </source>
</evidence>
<dbReference type="PANTHER" id="PTHR43802:SF1">
    <property type="entry name" value="IP11341P-RELATED"/>
    <property type="match status" value="1"/>
</dbReference>
<dbReference type="PANTHER" id="PTHR43802">
    <property type="entry name" value="ENOYL-COA HYDRATASE"/>
    <property type="match status" value="1"/>
</dbReference>
<evidence type="ECO:0000256" key="1">
    <source>
        <dbReference type="ARBA" id="ARBA00005254"/>
    </source>
</evidence>
<name>A0A5C9A6R3_9GAMM</name>
<dbReference type="AlphaFoldDB" id="A0A5C9A6R3"/>
<evidence type="ECO:0000313" key="3">
    <source>
        <dbReference type="Proteomes" id="UP000321039"/>
    </source>
</evidence>
<protein>
    <submittedName>
        <fullName evidence="2">Enoyl-CoA hydratase</fullName>
        <ecNumber evidence="2">4.2.1.17</ecNumber>
    </submittedName>
</protein>
<dbReference type="SUPFAM" id="SSF52096">
    <property type="entry name" value="ClpP/crotonase"/>
    <property type="match status" value="1"/>
</dbReference>
<accession>A0A5C9A6R3</accession>
<dbReference type="NCBIfam" id="NF004840">
    <property type="entry name" value="PRK06190.1"/>
    <property type="match status" value="1"/>
</dbReference>
<dbReference type="EMBL" id="VRZA01000001">
    <property type="protein sequence ID" value="TXS96653.1"/>
    <property type="molecule type" value="Genomic_DNA"/>
</dbReference>
<dbReference type="InterPro" id="IPR029045">
    <property type="entry name" value="ClpP/crotonase-like_dom_sf"/>
</dbReference>
<proteinExistence type="inferred from homology"/>